<feature type="region of interest" description="Disordered" evidence="6">
    <location>
        <begin position="40"/>
        <end position="67"/>
    </location>
</feature>
<name>A0AAD8BYR3_BIOPF</name>
<dbReference type="PANTHER" id="PTHR43568">
    <property type="entry name" value="P PROTEIN"/>
    <property type="match status" value="1"/>
</dbReference>
<feature type="transmembrane region" description="Helical" evidence="7">
    <location>
        <begin position="581"/>
        <end position="602"/>
    </location>
</feature>
<evidence type="ECO:0000256" key="7">
    <source>
        <dbReference type="SAM" id="Phobius"/>
    </source>
</evidence>
<feature type="transmembrane region" description="Helical" evidence="7">
    <location>
        <begin position="771"/>
        <end position="794"/>
    </location>
</feature>
<keyword evidence="3 7" id="KW-0812">Transmembrane</keyword>
<evidence type="ECO:0000256" key="4">
    <source>
        <dbReference type="ARBA" id="ARBA00022989"/>
    </source>
</evidence>
<keyword evidence="5 7" id="KW-0472">Membrane</keyword>
<protein>
    <submittedName>
        <fullName evidence="9">P protein</fullName>
    </submittedName>
</protein>
<dbReference type="GO" id="GO:0055085">
    <property type="term" value="P:transmembrane transport"/>
    <property type="evidence" value="ECO:0007669"/>
    <property type="project" value="InterPro"/>
</dbReference>
<dbReference type="CDD" id="cd01116">
    <property type="entry name" value="P_permease"/>
    <property type="match status" value="1"/>
</dbReference>
<feature type="domain" description="Citrate transporter-like" evidence="8">
    <location>
        <begin position="305"/>
        <end position="716"/>
    </location>
</feature>
<evidence type="ECO:0000256" key="3">
    <source>
        <dbReference type="ARBA" id="ARBA00022692"/>
    </source>
</evidence>
<proteinExistence type="predicted"/>
<feature type="transmembrane region" description="Helical" evidence="7">
    <location>
        <begin position="638"/>
        <end position="660"/>
    </location>
</feature>
<feature type="transmembrane region" description="Helical" evidence="7">
    <location>
        <begin position="469"/>
        <end position="492"/>
    </location>
</feature>
<evidence type="ECO:0000256" key="2">
    <source>
        <dbReference type="ARBA" id="ARBA00022448"/>
    </source>
</evidence>
<feature type="transmembrane region" description="Helical" evidence="7">
    <location>
        <begin position="680"/>
        <end position="698"/>
    </location>
</feature>
<reference evidence="9" key="1">
    <citation type="journal article" date="2023" name="PLoS Negl. Trop. Dis.">
        <title>A genome sequence for Biomphalaria pfeifferi, the major vector snail for the human-infecting parasite Schistosoma mansoni.</title>
        <authorList>
            <person name="Bu L."/>
            <person name="Lu L."/>
            <person name="Laidemitt M.R."/>
            <person name="Zhang S.M."/>
            <person name="Mutuku M."/>
            <person name="Mkoji G."/>
            <person name="Steinauer M."/>
            <person name="Loker E.S."/>
        </authorList>
    </citation>
    <scope>NUCLEOTIDE SEQUENCE</scope>
    <source>
        <strain evidence="9">KasaAsao</strain>
    </source>
</reference>
<evidence type="ECO:0000256" key="6">
    <source>
        <dbReference type="SAM" id="MobiDB-lite"/>
    </source>
</evidence>
<reference evidence="9" key="2">
    <citation type="submission" date="2023-04" db="EMBL/GenBank/DDBJ databases">
        <authorList>
            <person name="Bu L."/>
            <person name="Lu L."/>
            <person name="Laidemitt M.R."/>
            <person name="Zhang S.M."/>
            <person name="Mutuku M."/>
            <person name="Mkoji G."/>
            <person name="Steinauer M."/>
            <person name="Loker E.S."/>
        </authorList>
    </citation>
    <scope>NUCLEOTIDE SEQUENCE</scope>
    <source>
        <strain evidence="9">KasaAsao</strain>
        <tissue evidence="9">Whole Snail</tissue>
    </source>
</reference>
<gene>
    <name evidence="9" type="ORF">Bpfe_008396</name>
</gene>
<comment type="subcellular location">
    <subcellularLocation>
        <location evidence="1">Membrane</location>
        <topology evidence="1">Multi-pass membrane protein</topology>
    </subcellularLocation>
</comment>
<dbReference type="GO" id="GO:0016020">
    <property type="term" value="C:membrane"/>
    <property type="evidence" value="ECO:0007669"/>
    <property type="project" value="UniProtKB-SubCell"/>
</dbReference>
<keyword evidence="2" id="KW-0813">Transport</keyword>
<dbReference type="InterPro" id="IPR004680">
    <property type="entry name" value="Cit_transptr-like_dom"/>
</dbReference>
<sequence>MDICSSEEVRDPNLALDETLGQSKAKRFGSMASLNRADSFRNSSSSGLGESMGHSLHINPKRTRTPRFASMPYQSNQFDSEESITTSLVDSGNTTDENFDAESAPLLGKSRTFSTSLTSTYTGSSAELTASLREKIHSAVDSCHGLSKWTILKYLKILSLFVITILCCAVIVSNQEEHEVDKITVLHKDQEVQLYKDIGTVDMPNVRLKVMGPFYDPDLNITGNNTEIFLRGQSESKINLTINNTALETGANILVTSDLFCHGNDSCALSMRSDLQIAIGWVTQELSWQLENEVIYAFLVLSFVYVLIIFELVHRTLAAMLGALAALAVLSALNERPSLEVIISWIDMETLSLLFGMMILVAILSETGFFDYSALKAYKIAKGKIWPLVTLLCVFSAIVSSFLDNVTTILLLTPVTIRLCEVLNLDPRRILIAEVLFSNIGGTATAIGDPPNVIIVGALSSKGISFSVFTMHMFPGIVFVSLAGYGLLRLYYRQIDRLKNKDPQDIAEMKHEIAMWRKAAMRLQVITREETVMRALFLQKALQIEHTMNKIIFKGRKCLEDDKKETLRKLESQYVIKDYTMLLKSSIVLLAVIILLFIYSFVSALHLDIGWIAVLGALWLLVLADVSDMDRILHKVEWSTLLFFAALFILMEALSELGMITTIGDVIAEIIKSVGPEHRLLLAIVVITWISAIASSFIDNIPYTTAMVPVLQHLSEDKDLQLPLIPLVTSLAFGACLGGNGTLIGASCNVVCAGIAEQHGYGFTFWEFFKIGFPMMLVTTLAATCYILMCHSVIHWNNL</sequence>
<feature type="transmembrane region" description="Helical" evidence="7">
    <location>
        <begin position="385"/>
        <end position="403"/>
    </location>
</feature>
<evidence type="ECO:0000313" key="10">
    <source>
        <dbReference type="Proteomes" id="UP001233172"/>
    </source>
</evidence>
<dbReference type="EMBL" id="JASAOG010000026">
    <property type="protein sequence ID" value="KAK0062295.1"/>
    <property type="molecule type" value="Genomic_DNA"/>
</dbReference>
<keyword evidence="4 7" id="KW-1133">Transmembrane helix</keyword>
<comment type="caution">
    <text evidence="9">The sequence shown here is derived from an EMBL/GenBank/DDBJ whole genome shotgun (WGS) entry which is preliminary data.</text>
</comment>
<dbReference type="PANTHER" id="PTHR43568:SF1">
    <property type="entry name" value="P PROTEIN"/>
    <property type="match status" value="1"/>
</dbReference>
<feature type="transmembrane region" description="Helical" evidence="7">
    <location>
        <begin position="294"/>
        <end position="310"/>
    </location>
</feature>
<keyword evidence="10" id="KW-1185">Reference proteome</keyword>
<evidence type="ECO:0000259" key="8">
    <source>
        <dbReference type="Pfam" id="PF03600"/>
    </source>
</evidence>
<accession>A0AAD8BYR3</accession>
<dbReference type="Proteomes" id="UP001233172">
    <property type="component" value="Unassembled WGS sequence"/>
</dbReference>
<dbReference type="AlphaFoldDB" id="A0AAD8BYR3"/>
<evidence type="ECO:0000313" key="9">
    <source>
        <dbReference type="EMBL" id="KAK0062295.1"/>
    </source>
</evidence>
<dbReference type="InterPro" id="IPR051475">
    <property type="entry name" value="Diverse_Ion_Transporter"/>
</dbReference>
<feature type="transmembrane region" description="Helical" evidence="7">
    <location>
        <begin position="608"/>
        <end position="626"/>
    </location>
</feature>
<dbReference type="Pfam" id="PF03600">
    <property type="entry name" value="CitMHS"/>
    <property type="match status" value="1"/>
</dbReference>
<feature type="transmembrane region" description="Helical" evidence="7">
    <location>
        <begin position="353"/>
        <end position="373"/>
    </location>
</feature>
<evidence type="ECO:0000256" key="1">
    <source>
        <dbReference type="ARBA" id="ARBA00004141"/>
    </source>
</evidence>
<organism evidence="9 10">
    <name type="scientific">Biomphalaria pfeifferi</name>
    <name type="common">Bloodfluke planorb</name>
    <name type="synonym">Freshwater snail</name>
    <dbReference type="NCBI Taxonomy" id="112525"/>
    <lineage>
        <taxon>Eukaryota</taxon>
        <taxon>Metazoa</taxon>
        <taxon>Spiralia</taxon>
        <taxon>Lophotrochozoa</taxon>
        <taxon>Mollusca</taxon>
        <taxon>Gastropoda</taxon>
        <taxon>Heterobranchia</taxon>
        <taxon>Euthyneura</taxon>
        <taxon>Panpulmonata</taxon>
        <taxon>Hygrophila</taxon>
        <taxon>Lymnaeoidea</taxon>
        <taxon>Planorbidae</taxon>
        <taxon>Biomphalaria</taxon>
    </lineage>
</organism>
<evidence type="ECO:0000256" key="5">
    <source>
        <dbReference type="ARBA" id="ARBA00023136"/>
    </source>
</evidence>